<feature type="chain" id="PRO_5013052587" description="EF-hand domain-containing protein" evidence="2">
    <location>
        <begin position="29"/>
        <end position="124"/>
    </location>
</feature>
<dbReference type="PROSITE" id="PS00018">
    <property type="entry name" value="EF_HAND_1"/>
    <property type="match status" value="1"/>
</dbReference>
<feature type="signal peptide" evidence="2">
    <location>
        <begin position="1"/>
        <end position="28"/>
    </location>
</feature>
<dbReference type="Proteomes" id="UP000242188">
    <property type="component" value="Unassembled WGS sequence"/>
</dbReference>
<evidence type="ECO:0000313" key="4">
    <source>
        <dbReference type="Proteomes" id="UP000242188"/>
    </source>
</evidence>
<keyword evidence="1" id="KW-0106">Calcium</keyword>
<keyword evidence="2" id="KW-0732">Signal</keyword>
<evidence type="ECO:0008006" key="5">
    <source>
        <dbReference type="Google" id="ProtNLM"/>
    </source>
</evidence>
<proteinExistence type="predicted"/>
<protein>
    <recommendedName>
        <fullName evidence="5">EF-hand domain-containing protein</fullName>
    </recommendedName>
</protein>
<evidence type="ECO:0000256" key="2">
    <source>
        <dbReference type="SAM" id="SignalP"/>
    </source>
</evidence>
<evidence type="ECO:0000256" key="1">
    <source>
        <dbReference type="ARBA" id="ARBA00022837"/>
    </source>
</evidence>
<dbReference type="InterPro" id="IPR018247">
    <property type="entry name" value="EF_Hand_1_Ca_BS"/>
</dbReference>
<dbReference type="AlphaFoldDB" id="A0A210QWH5"/>
<organism evidence="3 4">
    <name type="scientific">Mizuhopecten yessoensis</name>
    <name type="common">Japanese scallop</name>
    <name type="synonym">Patinopecten yessoensis</name>
    <dbReference type="NCBI Taxonomy" id="6573"/>
    <lineage>
        <taxon>Eukaryota</taxon>
        <taxon>Metazoa</taxon>
        <taxon>Spiralia</taxon>
        <taxon>Lophotrochozoa</taxon>
        <taxon>Mollusca</taxon>
        <taxon>Bivalvia</taxon>
        <taxon>Autobranchia</taxon>
        <taxon>Pteriomorphia</taxon>
        <taxon>Pectinida</taxon>
        <taxon>Pectinoidea</taxon>
        <taxon>Pectinidae</taxon>
        <taxon>Mizuhopecten</taxon>
    </lineage>
</organism>
<accession>A0A210QWH5</accession>
<name>A0A210QWH5_MIZYE</name>
<dbReference type="InterPro" id="IPR011992">
    <property type="entry name" value="EF-hand-dom_pair"/>
</dbReference>
<dbReference type="EMBL" id="NEDP02001538">
    <property type="protein sequence ID" value="OWF53036.1"/>
    <property type="molecule type" value="Genomic_DNA"/>
</dbReference>
<gene>
    <name evidence="3" type="ORF">KP79_PYT22412</name>
</gene>
<evidence type="ECO:0000313" key="3">
    <source>
        <dbReference type="EMBL" id="OWF53036.1"/>
    </source>
</evidence>
<keyword evidence="4" id="KW-1185">Reference proteome</keyword>
<dbReference type="SUPFAM" id="SSF47473">
    <property type="entry name" value="EF-hand"/>
    <property type="match status" value="1"/>
</dbReference>
<reference evidence="3 4" key="1">
    <citation type="journal article" date="2017" name="Nat. Ecol. Evol.">
        <title>Scallop genome provides insights into evolution of bilaterian karyotype and development.</title>
        <authorList>
            <person name="Wang S."/>
            <person name="Zhang J."/>
            <person name="Jiao W."/>
            <person name="Li J."/>
            <person name="Xun X."/>
            <person name="Sun Y."/>
            <person name="Guo X."/>
            <person name="Huan P."/>
            <person name="Dong B."/>
            <person name="Zhang L."/>
            <person name="Hu X."/>
            <person name="Sun X."/>
            <person name="Wang J."/>
            <person name="Zhao C."/>
            <person name="Wang Y."/>
            <person name="Wang D."/>
            <person name="Huang X."/>
            <person name="Wang R."/>
            <person name="Lv J."/>
            <person name="Li Y."/>
            <person name="Zhang Z."/>
            <person name="Liu B."/>
            <person name="Lu W."/>
            <person name="Hui Y."/>
            <person name="Liang J."/>
            <person name="Zhou Z."/>
            <person name="Hou R."/>
            <person name="Li X."/>
            <person name="Liu Y."/>
            <person name="Li H."/>
            <person name="Ning X."/>
            <person name="Lin Y."/>
            <person name="Zhao L."/>
            <person name="Xing Q."/>
            <person name="Dou J."/>
            <person name="Li Y."/>
            <person name="Mao J."/>
            <person name="Guo H."/>
            <person name="Dou H."/>
            <person name="Li T."/>
            <person name="Mu C."/>
            <person name="Jiang W."/>
            <person name="Fu Q."/>
            <person name="Fu X."/>
            <person name="Miao Y."/>
            <person name="Liu J."/>
            <person name="Yu Q."/>
            <person name="Li R."/>
            <person name="Liao H."/>
            <person name="Li X."/>
            <person name="Kong Y."/>
            <person name="Jiang Z."/>
            <person name="Chourrout D."/>
            <person name="Li R."/>
            <person name="Bao Z."/>
        </authorList>
    </citation>
    <scope>NUCLEOTIDE SEQUENCE [LARGE SCALE GENOMIC DNA]</scope>
    <source>
        <strain evidence="3 4">PY_sf001</strain>
    </source>
</reference>
<dbReference type="Gene3D" id="1.10.238.10">
    <property type="entry name" value="EF-hand"/>
    <property type="match status" value="1"/>
</dbReference>
<sequence length="124" mass="14022">MDFWTKSVCCGACIFLTLLTLMVMSTESLPTHDRPGTIQENIFNRERRSAVDRELASELFTRGDLNDDNLLSSSEITIFYENVIGFPPNLATFMATGFMRNGDNNGDHQLNFDETMDAIRMIEG</sequence>
<comment type="caution">
    <text evidence="3">The sequence shown here is derived from an EMBL/GenBank/DDBJ whole genome shotgun (WGS) entry which is preliminary data.</text>
</comment>